<keyword evidence="1" id="KW-0472">Membrane</keyword>
<gene>
    <name evidence="2" type="ORF">ERS852494_04429</name>
    <name evidence="3" type="ORF">ERS852558_03834</name>
</gene>
<evidence type="ECO:0000256" key="1">
    <source>
        <dbReference type="SAM" id="Phobius"/>
    </source>
</evidence>
<evidence type="ECO:0000313" key="3">
    <source>
        <dbReference type="EMBL" id="CUQ49537.1"/>
    </source>
</evidence>
<dbReference type="RefSeq" id="WP_022042736.1">
    <property type="nucleotide sequence ID" value="NZ_CAXSUM010000030.1"/>
</dbReference>
<organism evidence="2 4">
    <name type="scientific">Bacteroides caccae</name>
    <dbReference type="NCBI Taxonomy" id="47678"/>
    <lineage>
        <taxon>Bacteria</taxon>
        <taxon>Pseudomonadati</taxon>
        <taxon>Bacteroidota</taxon>
        <taxon>Bacteroidia</taxon>
        <taxon>Bacteroidales</taxon>
        <taxon>Bacteroidaceae</taxon>
        <taxon>Bacteroides</taxon>
    </lineage>
</organism>
<evidence type="ECO:0000313" key="2">
    <source>
        <dbReference type="EMBL" id="CUQ24617.1"/>
    </source>
</evidence>
<sequence length="190" mass="22288">MESLYELWGKRNPQWEKRYQDSILEVFSDYGKGVNKYQDARGKIFGAGYEMFILAFFIGLYYNQTKPLTDDKAKLKTLGQAIMYWGNIETRTGRSAYPRIRDYMFAALIARTDIDFIALEKGDITARSVVDKMIEKMEQYANFGFDYIQEKLEDDPNHFFKDTAFLTVFQSFLNKKEEEVDSDSDDPEEL</sequence>
<proteinExistence type="predicted"/>
<dbReference type="Proteomes" id="UP000095725">
    <property type="component" value="Unassembled WGS sequence"/>
</dbReference>
<protein>
    <submittedName>
        <fullName evidence="2">Uncharacterized protein</fullName>
    </submittedName>
</protein>
<dbReference type="AlphaFoldDB" id="A0A174UX37"/>
<feature type="transmembrane region" description="Helical" evidence="1">
    <location>
        <begin position="44"/>
        <end position="62"/>
    </location>
</feature>
<keyword evidence="1" id="KW-1133">Transmembrane helix</keyword>
<dbReference type="STRING" id="47678.ERS852494_04429"/>
<evidence type="ECO:0000313" key="5">
    <source>
        <dbReference type="Proteomes" id="UP000095725"/>
    </source>
</evidence>
<keyword evidence="1" id="KW-0812">Transmembrane</keyword>
<name>A0A174UX37_9BACE</name>
<dbReference type="Proteomes" id="UP000095657">
    <property type="component" value="Unassembled WGS sequence"/>
</dbReference>
<evidence type="ECO:0000313" key="4">
    <source>
        <dbReference type="Proteomes" id="UP000095657"/>
    </source>
</evidence>
<dbReference type="EMBL" id="CZBL01000019">
    <property type="protein sequence ID" value="CUQ49537.1"/>
    <property type="molecule type" value="Genomic_DNA"/>
</dbReference>
<accession>A0A174UX37</accession>
<reference evidence="4 5" key="1">
    <citation type="submission" date="2015-09" db="EMBL/GenBank/DDBJ databases">
        <authorList>
            <consortium name="Pathogen Informatics"/>
        </authorList>
    </citation>
    <scope>NUCLEOTIDE SEQUENCE [LARGE SCALE GENOMIC DNA]</scope>
    <source>
        <strain evidence="2 4">2789STDY5834880</strain>
        <strain evidence="3 5">2789STDY5834946</strain>
    </source>
</reference>
<dbReference type="EMBL" id="CZAI01000021">
    <property type="protein sequence ID" value="CUQ24617.1"/>
    <property type="molecule type" value="Genomic_DNA"/>
</dbReference>